<dbReference type="Proteomes" id="UP001516023">
    <property type="component" value="Unassembled WGS sequence"/>
</dbReference>
<sequence>METETLSLMIDQEQSTYRRKDYLNPLDHYRWNGKAKHPIIVTPSDRKKLVDWCFAIVDTCAFRRETVAIAVDLFDRFLSIPSAAAQVALCDRSELQLLAIASLYLAIKMNERVAFHCNFFVAASCGGYTVNDIESTELQILTGLSWYLHGPTSLQVAMHIFSLVTFDNIVANDTIHFLYDQVHYQTEQAVRDYFLSIQRPSTIAVAAIFNAVELLRDDERIKLFTALVPVVFQFSIADANTISDARDRLLMVMELATDTHSLRVSTSGNVESLRGTMSMSSLHN</sequence>
<protein>
    <recommendedName>
        <fullName evidence="1">Cyclin N-terminal domain-containing protein</fullName>
    </recommendedName>
</protein>
<dbReference type="InterPro" id="IPR036915">
    <property type="entry name" value="Cyclin-like_sf"/>
</dbReference>
<gene>
    <name evidence="2" type="ORF">HJC23_002887</name>
</gene>
<dbReference type="EMBL" id="JABMIG020000417">
    <property type="protein sequence ID" value="KAL3778830.1"/>
    <property type="molecule type" value="Genomic_DNA"/>
</dbReference>
<proteinExistence type="predicted"/>
<organism evidence="2 3">
    <name type="scientific">Cyclotella cryptica</name>
    <dbReference type="NCBI Taxonomy" id="29204"/>
    <lineage>
        <taxon>Eukaryota</taxon>
        <taxon>Sar</taxon>
        <taxon>Stramenopiles</taxon>
        <taxon>Ochrophyta</taxon>
        <taxon>Bacillariophyta</taxon>
        <taxon>Coscinodiscophyceae</taxon>
        <taxon>Thalassiosirophycidae</taxon>
        <taxon>Stephanodiscales</taxon>
        <taxon>Stephanodiscaceae</taxon>
        <taxon>Cyclotella</taxon>
    </lineage>
</organism>
<evidence type="ECO:0000313" key="3">
    <source>
        <dbReference type="Proteomes" id="UP001516023"/>
    </source>
</evidence>
<evidence type="ECO:0000313" key="2">
    <source>
        <dbReference type="EMBL" id="KAL3778830.1"/>
    </source>
</evidence>
<name>A0ABD3NXC2_9STRA</name>
<accession>A0ABD3NXC2</accession>
<dbReference type="FunFam" id="1.10.472.10:FF:000093">
    <property type="entry name" value="Predicted protein"/>
    <property type="match status" value="1"/>
</dbReference>
<dbReference type="AlphaFoldDB" id="A0ABD3NXC2"/>
<dbReference type="InterPro" id="IPR039361">
    <property type="entry name" value="Cyclin"/>
</dbReference>
<feature type="domain" description="Cyclin N-terminal" evidence="1">
    <location>
        <begin position="11"/>
        <end position="148"/>
    </location>
</feature>
<evidence type="ECO:0000259" key="1">
    <source>
        <dbReference type="Pfam" id="PF00134"/>
    </source>
</evidence>
<dbReference type="Pfam" id="PF00134">
    <property type="entry name" value="Cyclin_N"/>
    <property type="match status" value="1"/>
</dbReference>
<dbReference type="Gene3D" id="1.10.472.10">
    <property type="entry name" value="Cyclin-like"/>
    <property type="match status" value="2"/>
</dbReference>
<dbReference type="PANTHER" id="PTHR10177">
    <property type="entry name" value="CYCLINS"/>
    <property type="match status" value="1"/>
</dbReference>
<comment type="caution">
    <text evidence="2">The sequence shown here is derived from an EMBL/GenBank/DDBJ whole genome shotgun (WGS) entry which is preliminary data.</text>
</comment>
<dbReference type="SUPFAM" id="SSF47954">
    <property type="entry name" value="Cyclin-like"/>
    <property type="match status" value="1"/>
</dbReference>
<dbReference type="InterPro" id="IPR006671">
    <property type="entry name" value="Cyclin_N"/>
</dbReference>
<reference evidence="2 3" key="1">
    <citation type="journal article" date="2020" name="G3 (Bethesda)">
        <title>Improved Reference Genome for Cyclotella cryptica CCMP332, a Model for Cell Wall Morphogenesis, Salinity Adaptation, and Lipid Production in Diatoms (Bacillariophyta).</title>
        <authorList>
            <person name="Roberts W.R."/>
            <person name="Downey K.M."/>
            <person name="Ruck E.C."/>
            <person name="Traller J.C."/>
            <person name="Alverson A.J."/>
        </authorList>
    </citation>
    <scope>NUCLEOTIDE SEQUENCE [LARGE SCALE GENOMIC DNA]</scope>
    <source>
        <strain evidence="2 3">CCMP332</strain>
    </source>
</reference>
<keyword evidence="3" id="KW-1185">Reference proteome</keyword>